<evidence type="ECO:0000259" key="1">
    <source>
        <dbReference type="Pfam" id="PF01408"/>
    </source>
</evidence>
<dbReference type="InterPro" id="IPR055170">
    <property type="entry name" value="GFO_IDH_MocA-like_dom"/>
</dbReference>
<dbReference type="PANTHER" id="PTHR43249">
    <property type="entry name" value="UDP-N-ACETYL-2-AMINO-2-DEOXY-D-GLUCURONATE OXIDASE"/>
    <property type="match status" value="1"/>
</dbReference>
<dbReference type="Gene3D" id="3.40.50.720">
    <property type="entry name" value="NAD(P)-binding Rossmann-like Domain"/>
    <property type="match status" value="1"/>
</dbReference>
<keyword evidence="4" id="KW-1185">Reference proteome</keyword>
<dbReference type="InterPro" id="IPR052515">
    <property type="entry name" value="Gfo/Idh/MocA_Oxidoreductase"/>
</dbReference>
<accession>A0A2U1K2Y5</accession>
<proteinExistence type="predicted"/>
<protein>
    <submittedName>
        <fullName evidence="3">Oxidoreductase</fullName>
    </submittedName>
</protein>
<reference evidence="3 4" key="1">
    <citation type="submission" date="2018-04" db="EMBL/GenBank/DDBJ databases">
        <title>Flavobacterium sp. nov., isolated from glacier ice.</title>
        <authorList>
            <person name="Liu Q."/>
            <person name="Xin Y.-H."/>
        </authorList>
    </citation>
    <scope>NUCLEOTIDE SEQUENCE [LARGE SCALE GENOMIC DNA]</scope>
    <source>
        <strain evidence="3 4">LB2P30</strain>
    </source>
</reference>
<dbReference type="SUPFAM" id="SSF51735">
    <property type="entry name" value="NAD(P)-binding Rossmann-fold domains"/>
    <property type="match status" value="1"/>
</dbReference>
<dbReference type="Pfam" id="PF22725">
    <property type="entry name" value="GFO_IDH_MocA_C3"/>
    <property type="match status" value="1"/>
</dbReference>
<dbReference type="GO" id="GO:0000166">
    <property type="term" value="F:nucleotide binding"/>
    <property type="evidence" value="ECO:0007669"/>
    <property type="project" value="InterPro"/>
</dbReference>
<evidence type="ECO:0000259" key="2">
    <source>
        <dbReference type="Pfam" id="PF22725"/>
    </source>
</evidence>
<dbReference type="AlphaFoldDB" id="A0A2U1K2Y5"/>
<gene>
    <name evidence="3" type="ORF">DB891_00480</name>
</gene>
<dbReference type="InterPro" id="IPR036291">
    <property type="entry name" value="NAD(P)-bd_dom_sf"/>
</dbReference>
<dbReference type="Proteomes" id="UP000245618">
    <property type="component" value="Unassembled WGS sequence"/>
</dbReference>
<evidence type="ECO:0000313" key="4">
    <source>
        <dbReference type="Proteomes" id="UP000245618"/>
    </source>
</evidence>
<feature type="domain" description="GFO/IDH/MocA-like oxidoreductase" evidence="2">
    <location>
        <begin position="141"/>
        <end position="257"/>
    </location>
</feature>
<dbReference type="EMBL" id="QCZH01000001">
    <property type="protein sequence ID" value="PWA11333.1"/>
    <property type="molecule type" value="Genomic_DNA"/>
</dbReference>
<dbReference type="Pfam" id="PF01408">
    <property type="entry name" value="GFO_IDH_MocA"/>
    <property type="match status" value="1"/>
</dbReference>
<name>A0A2U1K2Y5_9FLAO</name>
<organism evidence="3 4">
    <name type="scientific">Flavobacterium laiguense</name>
    <dbReference type="NCBI Taxonomy" id="2169409"/>
    <lineage>
        <taxon>Bacteria</taxon>
        <taxon>Pseudomonadati</taxon>
        <taxon>Bacteroidota</taxon>
        <taxon>Flavobacteriia</taxon>
        <taxon>Flavobacteriales</taxon>
        <taxon>Flavobacteriaceae</taxon>
        <taxon>Flavobacterium</taxon>
    </lineage>
</organism>
<dbReference type="InterPro" id="IPR000683">
    <property type="entry name" value="Gfo/Idh/MocA-like_OxRdtase_N"/>
</dbReference>
<sequence>MKTVKWGIIGCGSVTEVKSGPALQKTPNSQLVAVMRRDPAKAEDYARRHNVPKWYTNAQELINDPEVNAVYIATPPSAHKEYTVMCAKAGKPVYVEKPMAMTFEECNEMISACQENQVPLFVAYYRRRLPRFLKIEELLHKDKVIGTPRHVNCVLYHSLETRYQDPQQLPWTVQPEISGGGIFVDLACHTLDLLDYLFGPIVSARGHATSQQNAYPAEDAVSMSLLFENGMHGSGMWNFGSHTRLDTVEIVGDQGKITFATFGDGPILVYDAHGLTKTITVENPEHIQQPLIETVIKELLGEADCPSTGATAARTTWVMDQVLNEYRQNHKPNK</sequence>
<evidence type="ECO:0000313" key="3">
    <source>
        <dbReference type="EMBL" id="PWA11333.1"/>
    </source>
</evidence>
<dbReference type="PANTHER" id="PTHR43249:SF1">
    <property type="entry name" value="D-GLUCOSIDE 3-DEHYDROGENASE"/>
    <property type="match status" value="1"/>
</dbReference>
<dbReference type="Gene3D" id="3.30.360.10">
    <property type="entry name" value="Dihydrodipicolinate Reductase, domain 2"/>
    <property type="match status" value="1"/>
</dbReference>
<dbReference type="SUPFAM" id="SSF55347">
    <property type="entry name" value="Glyceraldehyde-3-phosphate dehydrogenase-like, C-terminal domain"/>
    <property type="match status" value="1"/>
</dbReference>
<dbReference type="OrthoDB" id="9795543at2"/>
<comment type="caution">
    <text evidence="3">The sequence shown here is derived from an EMBL/GenBank/DDBJ whole genome shotgun (WGS) entry which is preliminary data.</text>
</comment>
<feature type="domain" description="Gfo/Idh/MocA-like oxidoreductase N-terminal" evidence="1">
    <location>
        <begin position="5"/>
        <end position="124"/>
    </location>
</feature>
<dbReference type="RefSeq" id="WP_116759513.1">
    <property type="nucleotide sequence ID" value="NZ_QCZH01000001.1"/>
</dbReference>